<dbReference type="PROSITE" id="PS50088">
    <property type="entry name" value="ANK_REPEAT"/>
    <property type="match status" value="1"/>
</dbReference>
<evidence type="ECO:0000256" key="2">
    <source>
        <dbReference type="ARBA" id="ARBA00004613"/>
    </source>
</evidence>
<evidence type="ECO:0000313" key="12">
    <source>
        <dbReference type="Proteomes" id="UP000886998"/>
    </source>
</evidence>
<evidence type="ECO:0000256" key="3">
    <source>
        <dbReference type="ARBA" id="ARBA00022483"/>
    </source>
</evidence>
<feature type="non-terminal residue" evidence="11">
    <location>
        <position position="1"/>
    </location>
</feature>
<organism evidence="11 12">
    <name type="scientific">Trichonephila inaurata madagascariensis</name>
    <dbReference type="NCBI Taxonomy" id="2747483"/>
    <lineage>
        <taxon>Eukaryota</taxon>
        <taxon>Metazoa</taxon>
        <taxon>Ecdysozoa</taxon>
        <taxon>Arthropoda</taxon>
        <taxon>Chelicerata</taxon>
        <taxon>Arachnida</taxon>
        <taxon>Araneae</taxon>
        <taxon>Araneomorphae</taxon>
        <taxon>Entelegynae</taxon>
        <taxon>Araneoidea</taxon>
        <taxon>Nephilidae</taxon>
        <taxon>Trichonephila</taxon>
        <taxon>Trichonephila inaurata</taxon>
    </lineage>
</organism>
<dbReference type="OrthoDB" id="2428204at2759"/>
<dbReference type="Proteomes" id="UP000886998">
    <property type="component" value="Unassembled WGS sequence"/>
</dbReference>
<evidence type="ECO:0000256" key="5">
    <source>
        <dbReference type="ARBA" id="ARBA00022537"/>
    </source>
</evidence>
<dbReference type="GO" id="GO:0090729">
    <property type="term" value="F:toxin activity"/>
    <property type="evidence" value="ECO:0007669"/>
    <property type="project" value="UniProtKB-KW"/>
</dbReference>
<accession>A0A8X7CKS6</accession>
<dbReference type="EMBL" id="BMAV01022074">
    <property type="protein sequence ID" value="GFY76684.1"/>
    <property type="molecule type" value="Genomic_DNA"/>
</dbReference>
<evidence type="ECO:0000256" key="7">
    <source>
        <dbReference type="ARBA" id="ARBA00022699"/>
    </source>
</evidence>
<dbReference type="SUPFAM" id="SSF48403">
    <property type="entry name" value="Ankyrin repeat"/>
    <property type="match status" value="1"/>
</dbReference>
<protein>
    <submittedName>
        <fullName evidence="11">Uncharacterized protein</fullName>
    </submittedName>
</protein>
<name>A0A8X7CKS6_9ARAC</name>
<comment type="subcellular location">
    <subcellularLocation>
        <location evidence="2">Secreted</location>
    </subcellularLocation>
    <subcellularLocation>
        <location evidence="1">Target cell membrane</location>
    </subcellularLocation>
</comment>
<evidence type="ECO:0000256" key="10">
    <source>
        <dbReference type="PROSITE-ProRule" id="PRU00023"/>
    </source>
</evidence>
<keyword evidence="9" id="KW-0472">Membrane</keyword>
<evidence type="ECO:0000256" key="6">
    <source>
        <dbReference type="ARBA" id="ARBA00022656"/>
    </source>
</evidence>
<keyword evidence="9" id="KW-1053">Target membrane</keyword>
<feature type="repeat" description="ANK" evidence="10">
    <location>
        <begin position="4"/>
        <end position="36"/>
    </location>
</feature>
<reference evidence="11" key="1">
    <citation type="submission" date="2020-08" db="EMBL/GenBank/DDBJ databases">
        <title>Multicomponent nature underlies the extraordinary mechanical properties of spider dragline silk.</title>
        <authorList>
            <person name="Kono N."/>
            <person name="Nakamura H."/>
            <person name="Mori M."/>
            <person name="Yoshida Y."/>
            <person name="Ohtoshi R."/>
            <person name="Malay A.D."/>
            <person name="Moran D.A.P."/>
            <person name="Tomita M."/>
            <person name="Numata K."/>
            <person name="Arakawa K."/>
        </authorList>
    </citation>
    <scope>NUCLEOTIDE SEQUENCE</scope>
</reference>
<dbReference type="GO" id="GO:0044218">
    <property type="term" value="C:other organism cell membrane"/>
    <property type="evidence" value="ECO:0007669"/>
    <property type="project" value="UniProtKB-KW"/>
</dbReference>
<dbReference type="GO" id="GO:0044231">
    <property type="term" value="C:host cell presynaptic membrane"/>
    <property type="evidence" value="ECO:0007669"/>
    <property type="project" value="UniProtKB-KW"/>
</dbReference>
<evidence type="ECO:0000256" key="4">
    <source>
        <dbReference type="ARBA" id="ARBA00022525"/>
    </source>
</evidence>
<comment type="caution">
    <text evidence="11">The sequence shown here is derived from an EMBL/GenBank/DDBJ whole genome shotgun (WGS) entry which is preliminary data.</text>
</comment>
<keyword evidence="7" id="KW-0528">Neurotoxin</keyword>
<proteinExistence type="predicted"/>
<dbReference type="GO" id="GO:0006887">
    <property type="term" value="P:exocytosis"/>
    <property type="evidence" value="ECO:0007669"/>
    <property type="project" value="UniProtKB-KW"/>
</dbReference>
<evidence type="ECO:0000256" key="8">
    <source>
        <dbReference type="ARBA" id="ARBA00023028"/>
    </source>
</evidence>
<dbReference type="InterPro" id="IPR002110">
    <property type="entry name" value="Ankyrin_rpt"/>
</dbReference>
<keyword evidence="10" id="KW-0040">ANK repeat</keyword>
<sequence length="95" mass="10636">VNSDGFTPLDIAVMIHDISMAKLLQSYGARESTRYRTKESKFSQLLSLVKEAERCVDDLTTCVLSAATSGSLSMALLKVRSFNELIYAMKYQKHI</sequence>
<keyword evidence="6" id="KW-0800">Toxin</keyword>
<dbReference type="Gene3D" id="1.25.40.20">
    <property type="entry name" value="Ankyrin repeat-containing domain"/>
    <property type="match status" value="1"/>
</dbReference>
<dbReference type="AlphaFoldDB" id="A0A8X7CKS6"/>
<evidence type="ECO:0000256" key="9">
    <source>
        <dbReference type="ARBA" id="ARBA00023298"/>
    </source>
</evidence>
<keyword evidence="3" id="KW-0268">Exocytosis</keyword>
<evidence type="ECO:0000313" key="11">
    <source>
        <dbReference type="EMBL" id="GFY76684.1"/>
    </source>
</evidence>
<gene>
    <name evidence="11" type="primary">X975_01948</name>
    <name evidence="11" type="ORF">TNIN_84101</name>
</gene>
<keyword evidence="5" id="KW-1052">Target cell membrane</keyword>
<dbReference type="InterPro" id="IPR036770">
    <property type="entry name" value="Ankyrin_rpt-contain_sf"/>
</dbReference>
<evidence type="ECO:0000256" key="1">
    <source>
        <dbReference type="ARBA" id="ARBA00004175"/>
    </source>
</evidence>
<keyword evidence="12" id="KW-1185">Reference proteome</keyword>
<keyword evidence="8" id="KW-0638">Presynaptic neurotoxin</keyword>
<keyword evidence="4" id="KW-0964">Secreted</keyword>
<dbReference type="GO" id="GO:0005576">
    <property type="term" value="C:extracellular region"/>
    <property type="evidence" value="ECO:0007669"/>
    <property type="project" value="UniProtKB-SubCell"/>
</dbReference>